<dbReference type="SMART" id="SM00220">
    <property type="entry name" value="S_TKc"/>
    <property type="match status" value="1"/>
</dbReference>
<feature type="domain" description="Protein kinase" evidence="5">
    <location>
        <begin position="125"/>
        <end position="393"/>
    </location>
</feature>
<evidence type="ECO:0000256" key="3">
    <source>
        <dbReference type="ARBA" id="ARBA00022777"/>
    </source>
</evidence>
<gene>
    <name evidence="6" type="ORF">ARMGADRAFT_1092170</name>
</gene>
<evidence type="ECO:0000259" key="5">
    <source>
        <dbReference type="PROSITE" id="PS50011"/>
    </source>
</evidence>
<dbReference type="InterPro" id="IPR000719">
    <property type="entry name" value="Prot_kinase_dom"/>
</dbReference>
<evidence type="ECO:0000256" key="2">
    <source>
        <dbReference type="ARBA" id="ARBA00022741"/>
    </source>
</evidence>
<dbReference type="Gene3D" id="1.10.510.10">
    <property type="entry name" value="Transferase(Phosphotransferase) domain 1"/>
    <property type="match status" value="1"/>
</dbReference>
<dbReference type="InterPro" id="IPR051681">
    <property type="entry name" value="Ser/Thr_Kinases-Pseudokinases"/>
</dbReference>
<evidence type="ECO:0000256" key="1">
    <source>
        <dbReference type="ARBA" id="ARBA00022679"/>
    </source>
</evidence>
<organism evidence="6 7">
    <name type="scientific">Armillaria gallica</name>
    <name type="common">Bulbous honey fungus</name>
    <name type="synonym">Armillaria bulbosa</name>
    <dbReference type="NCBI Taxonomy" id="47427"/>
    <lineage>
        <taxon>Eukaryota</taxon>
        <taxon>Fungi</taxon>
        <taxon>Dikarya</taxon>
        <taxon>Basidiomycota</taxon>
        <taxon>Agaricomycotina</taxon>
        <taxon>Agaricomycetes</taxon>
        <taxon>Agaricomycetidae</taxon>
        <taxon>Agaricales</taxon>
        <taxon>Marasmiineae</taxon>
        <taxon>Physalacriaceae</taxon>
        <taxon>Armillaria</taxon>
    </lineage>
</organism>
<proteinExistence type="predicted"/>
<dbReference type="SUPFAM" id="SSF56112">
    <property type="entry name" value="Protein kinase-like (PK-like)"/>
    <property type="match status" value="1"/>
</dbReference>
<name>A0A2H3CYW2_ARMGA</name>
<dbReference type="PROSITE" id="PS00109">
    <property type="entry name" value="PROTEIN_KINASE_TYR"/>
    <property type="match status" value="1"/>
</dbReference>
<dbReference type="OMA" id="RATHQCA"/>
<dbReference type="InterPro" id="IPR001245">
    <property type="entry name" value="Ser-Thr/Tyr_kinase_cat_dom"/>
</dbReference>
<evidence type="ECO:0000256" key="4">
    <source>
        <dbReference type="ARBA" id="ARBA00022840"/>
    </source>
</evidence>
<protein>
    <submittedName>
        <fullName evidence="6">Kinase-like protein</fullName>
    </submittedName>
</protein>
<dbReference type="Pfam" id="PF07714">
    <property type="entry name" value="PK_Tyr_Ser-Thr"/>
    <property type="match status" value="1"/>
</dbReference>
<dbReference type="PROSITE" id="PS50011">
    <property type="entry name" value="PROTEIN_KINASE_DOM"/>
    <property type="match status" value="1"/>
</dbReference>
<reference evidence="7" key="1">
    <citation type="journal article" date="2017" name="Nat. Ecol. Evol.">
        <title>Genome expansion and lineage-specific genetic innovations in the forest pathogenic fungi Armillaria.</title>
        <authorList>
            <person name="Sipos G."/>
            <person name="Prasanna A.N."/>
            <person name="Walter M.C."/>
            <person name="O'Connor E."/>
            <person name="Balint B."/>
            <person name="Krizsan K."/>
            <person name="Kiss B."/>
            <person name="Hess J."/>
            <person name="Varga T."/>
            <person name="Slot J."/>
            <person name="Riley R."/>
            <person name="Boka B."/>
            <person name="Rigling D."/>
            <person name="Barry K."/>
            <person name="Lee J."/>
            <person name="Mihaltcheva S."/>
            <person name="LaButti K."/>
            <person name="Lipzen A."/>
            <person name="Waldron R."/>
            <person name="Moloney N.M."/>
            <person name="Sperisen C."/>
            <person name="Kredics L."/>
            <person name="Vagvoelgyi C."/>
            <person name="Patrignani A."/>
            <person name="Fitzpatrick D."/>
            <person name="Nagy I."/>
            <person name="Doyle S."/>
            <person name="Anderson J.B."/>
            <person name="Grigoriev I.V."/>
            <person name="Gueldener U."/>
            <person name="Muensterkoetter M."/>
            <person name="Nagy L.G."/>
        </authorList>
    </citation>
    <scope>NUCLEOTIDE SEQUENCE [LARGE SCALE GENOMIC DNA]</scope>
    <source>
        <strain evidence="7">Ar21-2</strain>
    </source>
</reference>
<dbReference type="PANTHER" id="PTHR44329:SF288">
    <property type="entry name" value="MITOGEN-ACTIVATED PROTEIN KINASE KINASE KINASE 20"/>
    <property type="match status" value="1"/>
</dbReference>
<evidence type="ECO:0000313" key="6">
    <source>
        <dbReference type="EMBL" id="PBK80486.1"/>
    </source>
</evidence>
<keyword evidence="2" id="KW-0547">Nucleotide-binding</keyword>
<sequence length="398" mass="45134">MLSDDIKRANHRFETIALENAAWNISQEARIMKADFLYCICNNSEVKFDPFESHMRNFLLFQESWRNIAHFASEDPHRVVDFLQKVEIDSAVDHQYRARCTRCLFYLVKIHDILPSSLTCMNIVKEGNHAVVAGGFSDIWKGRKADDGSPVCLKVLRIFVNNGVQNADTIISKFCREALVWRNVKHPNVLPFLGVNKELFAPSFCLISPWMDNGNIMSFLRHHPRLDRLNSITDVARGMAYLHSLEPPIVHADIRGANILITSDLRCCLADFGLALAVEPPSSSSCSNSVSGSLRWLAPEILDFHLFDPRYLAARDVYAFGCTTVEIFTGKPPYPHIHHDSAIIHEVLTKGNRPERPSLMPDELWKLVSQCFLTSADRRPLSSDLLYNLEELVSFPPG</sequence>
<dbReference type="InterPro" id="IPR011009">
    <property type="entry name" value="Kinase-like_dom_sf"/>
</dbReference>
<keyword evidence="1" id="KW-0808">Transferase</keyword>
<dbReference type="InParanoid" id="A0A2H3CYW2"/>
<keyword evidence="4" id="KW-0067">ATP-binding</keyword>
<keyword evidence="3 6" id="KW-0418">Kinase</keyword>
<dbReference type="Proteomes" id="UP000217790">
    <property type="component" value="Unassembled WGS sequence"/>
</dbReference>
<dbReference type="PANTHER" id="PTHR44329">
    <property type="entry name" value="SERINE/THREONINE-PROTEIN KINASE TNNI3K-RELATED"/>
    <property type="match status" value="1"/>
</dbReference>
<dbReference type="GO" id="GO:0004674">
    <property type="term" value="F:protein serine/threonine kinase activity"/>
    <property type="evidence" value="ECO:0007669"/>
    <property type="project" value="TreeGrafter"/>
</dbReference>
<dbReference type="STRING" id="47427.A0A2H3CYW2"/>
<accession>A0A2H3CYW2</accession>
<dbReference type="AlphaFoldDB" id="A0A2H3CYW2"/>
<keyword evidence="7" id="KW-1185">Reference proteome</keyword>
<dbReference type="GO" id="GO:0005524">
    <property type="term" value="F:ATP binding"/>
    <property type="evidence" value="ECO:0007669"/>
    <property type="project" value="UniProtKB-KW"/>
</dbReference>
<dbReference type="OrthoDB" id="346907at2759"/>
<dbReference type="EMBL" id="KZ293744">
    <property type="protein sequence ID" value="PBK80486.1"/>
    <property type="molecule type" value="Genomic_DNA"/>
</dbReference>
<dbReference type="InterPro" id="IPR008266">
    <property type="entry name" value="Tyr_kinase_AS"/>
</dbReference>
<evidence type="ECO:0000313" key="7">
    <source>
        <dbReference type="Proteomes" id="UP000217790"/>
    </source>
</evidence>